<organism evidence="2 3">
    <name type="scientific">Mycoplasmopsis columboralis</name>
    <dbReference type="NCBI Taxonomy" id="171282"/>
    <lineage>
        <taxon>Bacteria</taxon>
        <taxon>Bacillati</taxon>
        <taxon>Mycoplasmatota</taxon>
        <taxon>Mycoplasmoidales</taxon>
        <taxon>Metamycoplasmataceae</taxon>
        <taxon>Mycoplasmopsis</taxon>
    </lineage>
</organism>
<sequence length="273" mass="31441">MRNFKLALESQKEQIINFLYEKSPFLNTFLISDITLFGLHKTNDIATHINDGKLSDVVLYFYGNLVIYLENLDFNEQQFAEIIQNHHVKNILLVGVDYKDLVKKIQKYGFEFIVHQETFMKLNKKLFLSQYDNYLTTSVEFTPSDIPNIIEARNTVKEFQGLGEQYQDPNYLRNSYNNGSYFGFVVKQNNQILAHAASSAATEQAVMLGSIFSVEQARNLGYAKDCTIALCKKILNQDKTPILFWDNPAAGQLYKRLGFEEIGKFVVLIRTNN</sequence>
<dbReference type="InterPro" id="IPR000182">
    <property type="entry name" value="GNAT_dom"/>
</dbReference>
<evidence type="ECO:0000313" key="3">
    <source>
        <dbReference type="Proteomes" id="UP000289497"/>
    </source>
</evidence>
<feature type="domain" description="N-acetyltransferase" evidence="1">
    <location>
        <begin position="136"/>
        <end position="273"/>
    </location>
</feature>
<evidence type="ECO:0000259" key="1">
    <source>
        <dbReference type="PROSITE" id="PS51186"/>
    </source>
</evidence>
<proteinExistence type="predicted"/>
<dbReference type="GO" id="GO:0016747">
    <property type="term" value="F:acyltransferase activity, transferring groups other than amino-acyl groups"/>
    <property type="evidence" value="ECO:0007669"/>
    <property type="project" value="InterPro"/>
</dbReference>
<protein>
    <submittedName>
        <fullName evidence="2">Acetyltransferase</fullName>
    </submittedName>
</protein>
<dbReference type="PROSITE" id="PS51186">
    <property type="entry name" value="GNAT"/>
    <property type="match status" value="1"/>
</dbReference>
<dbReference type="RefSeq" id="WP_036434839.1">
    <property type="nucleotide sequence ID" value="NZ_LR215039.1"/>
</dbReference>
<keyword evidence="2" id="KW-0808">Transferase</keyword>
<evidence type="ECO:0000313" key="2">
    <source>
        <dbReference type="EMBL" id="VEU76266.1"/>
    </source>
</evidence>
<dbReference type="Proteomes" id="UP000289497">
    <property type="component" value="Chromosome"/>
</dbReference>
<dbReference type="SUPFAM" id="SSF55729">
    <property type="entry name" value="Acyl-CoA N-acyltransferases (Nat)"/>
    <property type="match status" value="1"/>
</dbReference>
<gene>
    <name evidence="2" type="ORF">NCTC10179_00440</name>
</gene>
<dbReference type="Gene3D" id="3.40.630.30">
    <property type="match status" value="1"/>
</dbReference>
<reference evidence="2 3" key="1">
    <citation type="submission" date="2019-01" db="EMBL/GenBank/DDBJ databases">
        <authorList>
            <consortium name="Pathogen Informatics"/>
        </authorList>
    </citation>
    <scope>NUCLEOTIDE SEQUENCE [LARGE SCALE GENOMIC DNA]</scope>
    <source>
        <strain evidence="2 3">NCTC10179</strain>
    </source>
</reference>
<dbReference type="EMBL" id="LR215039">
    <property type="protein sequence ID" value="VEU76266.1"/>
    <property type="molecule type" value="Genomic_DNA"/>
</dbReference>
<dbReference type="InterPro" id="IPR027365">
    <property type="entry name" value="GNAT_acetyltra_YdfB-like"/>
</dbReference>
<name>A0A449B6N3_9BACT</name>
<dbReference type="Pfam" id="PF12746">
    <property type="entry name" value="GNAT_acetyltran"/>
    <property type="match status" value="1"/>
</dbReference>
<dbReference type="KEGG" id="mcou:NCTC10179_00440"/>
<dbReference type="OrthoDB" id="248489at2"/>
<keyword evidence="3" id="KW-1185">Reference proteome</keyword>
<dbReference type="AlphaFoldDB" id="A0A449B6N3"/>
<accession>A0A449B6N3</accession>
<dbReference type="InterPro" id="IPR016181">
    <property type="entry name" value="Acyl_CoA_acyltransferase"/>
</dbReference>